<dbReference type="EMBL" id="LC066371">
    <property type="protein sequence ID" value="BAT26066.1"/>
    <property type="molecule type" value="Genomic_DNA"/>
</dbReference>
<name>A0A0P0YXA8_9HYPH</name>
<reference evidence="1" key="1">
    <citation type="journal article" date="2015" name="Proc. Natl. Acad. Sci. U.S.A.">
        <title>Bacterial clade with the ribosomal RNA operon on a small plasmid rather than the chromosome.</title>
        <authorList>
            <person name="Anda M."/>
            <person name="Ohtsubo Y."/>
            <person name="Okubo T."/>
            <person name="Sugawara M."/>
            <person name="Nagata Y."/>
            <person name="Tsuda M."/>
            <person name="Minamisawa K."/>
            <person name="Mitsui H."/>
        </authorList>
    </citation>
    <scope>NUCLEOTIDE SEQUENCE</scope>
    <source>
        <strain evidence="1">DSM 21988</strain>
    </source>
</reference>
<protein>
    <submittedName>
        <fullName evidence="1">Uncharacterized protein</fullName>
    </submittedName>
</protein>
<accession>A0A0P0YXA8</accession>
<dbReference type="AlphaFoldDB" id="A0A0P0YXA8"/>
<sequence>MLNVRRSINLRTGTQLAHVRHVGGAYVDGYWQDGATVTEVIVGSLQPLSGTEFRNLPEGIRNEAKAKLFTAAVLQSDDEIVDGSHRYKVLSVDDWQALGGYSKAILGELRRTP</sequence>
<dbReference type="RefSeq" id="WP_060602817.1">
    <property type="nucleotide sequence ID" value="NZ_BBWQ01000009.1"/>
</dbReference>
<evidence type="ECO:0000313" key="1">
    <source>
        <dbReference type="EMBL" id="BAT26066.1"/>
    </source>
</evidence>
<organism evidence="1">
    <name type="scientific">Aureimonas altamirensis</name>
    <dbReference type="NCBI Taxonomy" id="370622"/>
    <lineage>
        <taxon>Bacteria</taxon>
        <taxon>Pseudomonadati</taxon>
        <taxon>Pseudomonadota</taxon>
        <taxon>Alphaproteobacteria</taxon>
        <taxon>Hyphomicrobiales</taxon>
        <taxon>Aurantimonadaceae</taxon>
        <taxon>Aureimonas</taxon>
    </lineage>
</organism>
<proteinExistence type="predicted"/>